<accession>A0ABQ4DNG1</accession>
<protein>
    <recommendedName>
        <fullName evidence="2">Ferrous iron transporter FeoA-like domain-containing protein</fullName>
    </recommendedName>
</protein>
<gene>
    <name evidence="3" type="ORF">Cph01nite_26410</name>
</gene>
<dbReference type="InterPro" id="IPR007167">
    <property type="entry name" value="Fe-transptr_FeoA-like"/>
</dbReference>
<dbReference type="InterPro" id="IPR038157">
    <property type="entry name" value="FeoA_core_dom"/>
</dbReference>
<dbReference type="SMART" id="SM00899">
    <property type="entry name" value="FeoA"/>
    <property type="match status" value="1"/>
</dbReference>
<feature type="domain" description="Ferrous iron transporter FeoA-like" evidence="2">
    <location>
        <begin position="1"/>
        <end position="72"/>
    </location>
</feature>
<reference evidence="3 4" key="1">
    <citation type="submission" date="2021-01" db="EMBL/GenBank/DDBJ databases">
        <title>Whole genome shotgun sequence of Cellulomonas phragmiteti NBRC 110785.</title>
        <authorList>
            <person name="Komaki H."/>
            <person name="Tamura T."/>
        </authorList>
    </citation>
    <scope>NUCLEOTIDE SEQUENCE [LARGE SCALE GENOMIC DNA]</scope>
    <source>
        <strain evidence="3 4">NBRC 110785</strain>
    </source>
</reference>
<dbReference type="EMBL" id="BONP01000016">
    <property type="protein sequence ID" value="GIG40879.1"/>
    <property type="molecule type" value="Genomic_DNA"/>
</dbReference>
<dbReference type="RefSeq" id="WP_203674961.1">
    <property type="nucleotide sequence ID" value="NZ_BONP01000016.1"/>
</dbReference>
<name>A0ABQ4DNG1_9CELL</name>
<sequence length="84" mass="8409">MDLSGVPTGGTARVAGLDLEDGPRVRLQELGLRPGGELRVTLRGAFGGLVVAVGADRFAVDARTAACIRVAPVAGARGATDVAP</sequence>
<dbReference type="InterPro" id="IPR008988">
    <property type="entry name" value="Transcriptional_repressor_C"/>
</dbReference>
<evidence type="ECO:0000256" key="1">
    <source>
        <dbReference type="ARBA" id="ARBA00023004"/>
    </source>
</evidence>
<dbReference type="Pfam" id="PF04023">
    <property type="entry name" value="FeoA"/>
    <property type="match status" value="1"/>
</dbReference>
<keyword evidence="1" id="KW-0408">Iron</keyword>
<dbReference type="Gene3D" id="2.30.30.90">
    <property type="match status" value="1"/>
</dbReference>
<comment type="caution">
    <text evidence="3">The sequence shown here is derived from an EMBL/GenBank/DDBJ whole genome shotgun (WGS) entry which is preliminary data.</text>
</comment>
<evidence type="ECO:0000313" key="4">
    <source>
        <dbReference type="Proteomes" id="UP000614741"/>
    </source>
</evidence>
<organism evidence="3 4">
    <name type="scientific">Cellulomonas phragmiteti</name>
    <dbReference type="NCBI Taxonomy" id="478780"/>
    <lineage>
        <taxon>Bacteria</taxon>
        <taxon>Bacillati</taxon>
        <taxon>Actinomycetota</taxon>
        <taxon>Actinomycetes</taxon>
        <taxon>Micrococcales</taxon>
        <taxon>Cellulomonadaceae</taxon>
        <taxon>Cellulomonas</taxon>
    </lineage>
</organism>
<dbReference type="SUPFAM" id="SSF50037">
    <property type="entry name" value="C-terminal domain of transcriptional repressors"/>
    <property type="match status" value="1"/>
</dbReference>
<proteinExistence type="predicted"/>
<evidence type="ECO:0000313" key="3">
    <source>
        <dbReference type="EMBL" id="GIG40879.1"/>
    </source>
</evidence>
<evidence type="ECO:0000259" key="2">
    <source>
        <dbReference type="SMART" id="SM00899"/>
    </source>
</evidence>
<keyword evidence="4" id="KW-1185">Reference proteome</keyword>
<dbReference type="Proteomes" id="UP000614741">
    <property type="component" value="Unassembled WGS sequence"/>
</dbReference>